<dbReference type="PROSITE" id="PS50106">
    <property type="entry name" value="PDZ"/>
    <property type="match status" value="1"/>
</dbReference>
<dbReference type="InterPro" id="IPR036034">
    <property type="entry name" value="PDZ_sf"/>
</dbReference>
<dbReference type="EMBL" id="JATAAI010000015">
    <property type="protein sequence ID" value="KAK1740786.1"/>
    <property type="molecule type" value="Genomic_DNA"/>
</dbReference>
<dbReference type="Pfam" id="PF00595">
    <property type="entry name" value="PDZ"/>
    <property type="match status" value="1"/>
</dbReference>
<keyword evidence="4" id="KW-1185">Reference proteome</keyword>
<evidence type="ECO:0000313" key="4">
    <source>
        <dbReference type="Proteomes" id="UP001224775"/>
    </source>
</evidence>
<evidence type="ECO:0000313" key="3">
    <source>
        <dbReference type="EMBL" id="KAK1740786.1"/>
    </source>
</evidence>
<dbReference type="AlphaFoldDB" id="A0AAD9DAX3"/>
<dbReference type="InterPro" id="IPR001478">
    <property type="entry name" value="PDZ"/>
</dbReference>
<comment type="caution">
    <text evidence="3">The sequence shown here is derived from an EMBL/GenBank/DDBJ whole genome shotgun (WGS) entry which is preliminary data.</text>
</comment>
<organism evidence="3 4">
    <name type="scientific">Skeletonema marinoi</name>
    <dbReference type="NCBI Taxonomy" id="267567"/>
    <lineage>
        <taxon>Eukaryota</taxon>
        <taxon>Sar</taxon>
        <taxon>Stramenopiles</taxon>
        <taxon>Ochrophyta</taxon>
        <taxon>Bacillariophyta</taxon>
        <taxon>Coscinodiscophyceae</taxon>
        <taxon>Thalassiosirophycidae</taxon>
        <taxon>Thalassiosirales</taxon>
        <taxon>Skeletonemataceae</taxon>
        <taxon>Skeletonema</taxon>
        <taxon>Skeletonema marinoi-dohrnii complex</taxon>
    </lineage>
</organism>
<evidence type="ECO:0000256" key="1">
    <source>
        <dbReference type="SAM" id="MobiDB-lite"/>
    </source>
</evidence>
<accession>A0AAD9DAX3</accession>
<protein>
    <recommendedName>
        <fullName evidence="2">PDZ domain-containing protein</fullName>
    </recommendedName>
</protein>
<name>A0AAD9DAX3_9STRA</name>
<dbReference type="SUPFAM" id="SSF50156">
    <property type="entry name" value="PDZ domain-like"/>
    <property type="match status" value="1"/>
</dbReference>
<dbReference type="CDD" id="cd00136">
    <property type="entry name" value="PDZ_canonical"/>
    <property type="match status" value="1"/>
</dbReference>
<dbReference type="Proteomes" id="UP001224775">
    <property type="component" value="Unassembled WGS sequence"/>
</dbReference>
<sequence>MFYGNGSDVLDFLDSFTLICGGNDKATDPVEAVPEREAELSLKEHGKDDAAYEVTLVPDEVTLLEPVDPMDAKNYLVTHLSRPMGILFEENFDVQHGGAFVAEINEGCSAAADGSICRGDQLIAIGEKRVSGMDFEEVMKLIVGGVEMKTKLSFFRGPAESLYGPSGAILSWLDEFVAERGEEAALVEDSESEVVPDVEDVSTPQDLLDVAGLAVTAVDGDAIDETFFTAHQTLVDAESHVEKEPVAAKAEEALVVDENEYDADGEVRGETDPQKDGDEREVEEIVAVVENEVEADVGVGVALEADFEEEADAAVSATLIEGDVDAAEVDECEAEIEKLTDSAVGATPLIEVEVELDEADEEVDADEEVKRDEADAVAEAVLVEDEDDDDEEVAGDTLPEADAPILNEAVNKASKDWLDNYLANPESQLVSNDEVDAADMADGATLDLETRCKQAVEVKEAALAAVVEEKNSNSAKGILKESRYSPKGVDEIKMFDSDPVSTKESIDDDSAASSVWSEPDDYIGQVLEEEPVRVGSSLAAMGVASTLATNMMST</sequence>
<dbReference type="SMART" id="SM00228">
    <property type="entry name" value="PDZ"/>
    <property type="match status" value="1"/>
</dbReference>
<evidence type="ECO:0000259" key="2">
    <source>
        <dbReference type="PROSITE" id="PS50106"/>
    </source>
</evidence>
<feature type="region of interest" description="Disordered" evidence="1">
    <location>
        <begin position="498"/>
        <end position="517"/>
    </location>
</feature>
<dbReference type="Gene3D" id="2.30.42.10">
    <property type="match status" value="1"/>
</dbReference>
<reference evidence="3" key="1">
    <citation type="submission" date="2023-06" db="EMBL/GenBank/DDBJ databases">
        <title>Survivors Of The Sea: Transcriptome response of Skeletonema marinoi to long-term dormancy.</title>
        <authorList>
            <person name="Pinder M.I.M."/>
            <person name="Kourtchenko O."/>
            <person name="Robertson E.K."/>
            <person name="Larsson T."/>
            <person name="Maumus F."/>
            <person name="Osuna-Cruz C.M."/>
            <person name="Vancaester E."/>
            <person name="Stenow R."/>
            <person name="Vandepoele K."/>
            <person name="Ploug H."/>
            <person name="Bruchert V."/>
            <person name="Godhe A."/>
            <person name="Topel M."/>
        </authorList>
    </citation>
    <scope>NUCLEOTIDE SEQUENCE</scope>
    <source>
        <strain evidence="3">R05AC</strain>
    </source>
</reference>
<gene>
    <name evidence="3" type="ORF">QTG54_008881</name>
</gene>
<proteinExistence type="predicted"/>
<feature type="domain" description="PDZ" evidence="2">
    <location>
        <begin position="84"/>
        <end position="142"/>
    </location>
</feature>